<name>A0AAW1T7V4_9CHLO</name>
<evidence type="ECO:0000313" key="2">
    <source>
        <dbReference type="EMBL" id="KAK9864800.1"/>
    </source>
</evidence>
<feature type="region of interest" description="Disordered" evidence="1">
    <location>
        <begin position="288"/>
        <end position="323"/>
    </location>
</feature>
<dbReference type="Proteomes" id="UP001485043">
    <property type="component" value="Unassembled WGS sequence"/>
</dbReference>
<gene>
    <name evidence="2" type="ORF">WJX84_010390</name>
</gene>
<comment type="caution">
    <text evidence="2">The sequence shown here is derived from an EMBL/GenBank/DDBJ whole genome shotgun (WGS) entry which is preliminary data.</text>
</comment>
<protein>
    <submittedName>
        <fullName evidence="2">Uncharacterized protein</fullName>
    </submittedName>
</protein>
<evidence type="ECO:0000313" key="3">
    <source>
        <dbReference type="Proteomes" id="UP001485043"/>
    </source>
</evidence>
<keyword evidence="3" id="KW-1185">Reference proteome</keyword>
<dbReference type="EMBL" id="JALJOV010000313">
    <property type="protein sequence ID" value="KAK9864800.1"/>
    <property type="molecule type" value="Genomic_DNA"/>
</dbReference>
<evidence type="ECO:0000256" key="1">
    <source>
        <dbReference type="SAM" id="MobiDB-lite"/>
    </source>
</evidence>
<accession>A0AAW1T7V4</accession>
<reference evidence="2 3" key="1">
    <citation type="journal article" date="2024" name="Nat. Commun.">
        <title>Phylogenomics reveals the evolutionary origins of lichenization in chlorophyte algae.</title>
        <authorList>
            <person name="Puginier C."/>
            <person name="Libourel C."/>
            <person name="Otte J."/>
            <person name="Skaloud P."/>
            <person name="Haon M."/>
            <person name="Grisel S."/>
            <person name="Petersen M."/>
            <person name="Berrin J.G."/>
            <person name="Delaux P.M."/>
            <person name="Dal Grande F."/>
            <person name="Keller J."/>
        </authorList>
    </citation>
    <scope>NUCLEOTIDE SEQUENCE [LARGE SCALE GENOMIC DNA]</scope>
    <source>
        <strain evidence="2 3">SAG 2523</strain>
    </source>
</reference>
<proteinExistence type="predicted"/>
<organism evidence="2 3">
    <name type="scientific">Apatococcus fuscideae</name>
    <dbReference type="NCBI Taxonomy" id="2026836"/>
    <lineage>
        <taxon>Eukaryota</taxon>
        <taxon>Viridiplantae</taxon>
        <taxon>Chlorophyta</taxon>
        <taxon>core chlorophytes</taxon>
        <taxon>Trebouxiophyceae</taxon>
        <taxon>Chlorellales</taxon>
        <taxon>Chlorellaceae</taxon>
        <taxon>Apatococcus</taxon>
    </lineage>
</organism>
<feature type="region of interest" description="Disordered" evidence="1">
    <location>
        <begin position="94"/>
        <end position="124"/>
    </location>
</feature>
<sequence length="389" mass="41650">MSHGHQGQLSSNSAVFIPFADSQKADLFAVQRATCSQPADASSSAAQMEPANVSRSSYVVEDGGGTGAKVSITRLNAPALPYTHVPGSLKQVRGNHAISRKRARQAQSPAATASGKPVSSALDHLPNFRSVPGAPHNPLDDYQLFDADQGAAIQSPLIDQEACQLELPPLPAFPALGLRNLWYEAPGWDLRRAVTQPHELQQMAGDMRDAQASGPIASRCAGQVSNSLEEALILQSQEAARVAPDITAVPQNDFCAFNAALPQQSAYPHADLKPESHMQHVRRLQPAATYSQNTNPEPRRAASDPWSLLPGPPPDDALPWDAQPEPYALLPNPANLPRMHLLVWAPLFRPLNRHCSSMPAIANSDLMTTVARSRVLISADGLSAGKGRC</sequence>
<dbReference type="AlphaFoldDB" id="A0AAW1T7V4"/>